<dbReference type="OrthoDB" id="2456338at2"/>
<dbReference type="PROSITE" id="PS51257">
    <property type="entry name" value="PROKAR_LIPOPROTEIN"/>
    <property type="match status" value="1"/>
</dbReference>
<dbReference type="AlphaFoldDB" id="A0A1H7J8X4"/>
<proteinExistence type="predicted"/>
<keyword evidence="2" id="KW-1185">Reference proteome</keyword>
<evidence type="ECO:0000313" key="1">
    <source>
        <dbReference type="EMBL" id="SEK71173.1"/>
    </source>
</evidence>
<protein>
    <submittedName>
        <fullName evidence="1">Uncharacterized protein</fullName>
    </submittedName>
</protein>
<accession>A0A1H7J8X4</accession>
<gene>
    <name evidence="1" type="ORF">SAMN04488099_105114</name>
</gene>
<reference evidence="2" key="1">
    <citation type="submission" date="2016-10" db="EMBL/GenBank/DDBJ databases">
        <authorList>
            <person name="Varghese N."/>
            <person name="Submissions S."/>
        </authorList>
    </citation>
    <scope>NUCLEOTIDE SEQUENCE [LARGE SCALE GENOMIC DNA]</scope>
    <source>
        <strain evidence="2">DSM 19183</strain>
    </source>
</reference>
<organism evidence="1 2">
    <name type="scientific">Alkalibacterium pelagium</name>
    <dbReference type="NCBI Taxonomy" id="426702"/>
    <lineage>
        <taxon>Bacteria</taxon>
        <taxon>Bacillati</taxon>
        <taxon>Bacillota</taxon>
        <taxon>Bacilli</taxon>
        <taxon>Lactobacillales</taxon>
        <taxon>Carnobacteriaceae</taxon>
        <taxon>Alkalibacterium</taxon>
    </lineage>
</organism>
<sequence length="214" mass="23658">MVKIIKHMAVFGLILAAIFILSACWNNDGAANASKSLSRDSTIASAELTDRDQTMIYAMSDHAFVFNFNLTKEYEEATVWLEKYENGQLSHDSGSSMSSKVEGEGMIIFSTSSVSPDSGQEHFKMYLGAESGGGGLSFIQDISMIDEEGPITLRETIVNEKVPISEEDMVLASTVIEWSDSVSSIPPDFYEDVEGNLSMIEEYDIVYLLRARFD</sequence>
<dbReference type="RefSeq" id="WP_091480177.1">
    <property type="nucleotide sequence ID" value="NZ_FNZU01000005.1"/>
</dbReference>
<name>A0A1H7J8X4_9LACT</name>
<evidence type="ECO:0000313" key="2">
    <source>
        <dbReference type="Proteomes" id="UP000199081"/>
    </source>
</evidence>
<dbReference type="EMBL" id="FNZU01000005">
    <property type="protein sequence ID" value="SEK71173.1"/>
    <property type="molecule type" value="Genomic_DNA"/>
</dbReference>
<dbReference type="Proteomes" id="UP000199081">
    <property type="component" value="Unassembled WGS sequence"/>
</dbReference>